<comment type="similarity">
    <text evidence="4">Belongs to the cyclic nucleotide phosphodiesterase class-III family.</text>
</comment>
<dbReference type="InterPro" id="IPR029052">
    <property type="entry name" value="Metallo-depent_PP-like"/>
</dbReference>
<proteinExistence type="inferred from homology"/>
<dbReference type="Pfam" id="PF00149">
    <property type="entry name" value="Metallophos"/>
    <property type="match status" value="1"/>
</dbReference>
<evidence type="ECO:0000256" key="2">
    <source>
        <dbReference type="ARBA" id="ARBA00022801"/>
    </source>
</evidence>
<dbReference type="EC" id="3.1.4.53" evidence="6"/>
<name>A0A2S2FA59_9GAMM</name>
<protein>
    <submittedName>
        <fullName evidence="6">3',5'-cyclic-AMP phosphodiesterase</fullName>
        <ecNumber evidence="6">3.1.4.53</ecNumber>
    </submittedName>
</protein>
<dbReference type="CDD" id="cd07402">
    <property type="entry name" value="MPP_GpdQ"/>
    <property type="match status" value="1"/>
</dbReference>
<gene>
    <name evidence="6" type="primary">cpdA</name>
    <name evidence="6" type="ORF">DJ533_04250</name>
</gene>
<keyword evidence="1" id="KW-0479">Metal-binding</keyword>
<dbReference type="KEGG" id="adv:DJ533_04250"/>
<dbReference type="InterPro" id="IPR026575">
    <property type="entry name" value="GpdQ/CpdA-like"/>
</dbReference>
<dbReference type="STRING" id="1871111.GCA_001704615_01679"/>
<evidence type="ECO:0000313" key="6">
    <source>
        <dbReference type="EMBL" id="AWL27856.1"/>
    </source>
</evidence>
<feature type="domain" description="Calcineurin-like phosphoesterase" evidence="5">
    <location>
        <begin position="15"/>
        <end position="200"/>
    </location>
</feature>
<keyword evidence="3" id="KW-0408">Iron</keyword>
<dbReference type="EMBL" id="CP029397">
    <property type="protein sequence ID" value="AWL27856.1"/>
    <property type="molecule type" value="Genomic_DNA"/>
</dbReference>
<reference evidence="6" key="1">
    <citation type="submission" date="2019-08" db="EMBL/GenBank/DDBJ databases">
        <title>The complete genome of Acinetobacter defluvii strain WCHAD010030.</title>
        <authorList>
            <person name="Hu Y."/>
            <person name="Qin J."/>
            <person name="Feng Y."/>
            <person name="Zong Z."/>
        </authorList>
    </citation>
    <scope>NUCLEOTIDE SEQUENCE</scope>
    <source>
        <strain evidence="6">WCHA30</strain>
    </source>
</reference>
<dbReference type="NCBIfam" id="NF008359">
    <property type="entry name" value="PRK11148.1"/>
    <property type="match status" value="1"/>
</dbReference>
<evidence type="ECO:0000256" key="1">
    <source>
        <dbReference type="ARBA" id="ARBA00022723"/>
    </source>
</evidence>
<evidence type="ECO:0000313" key="7">
    <source>
        <dbReference type="Proteomes" id="UP000245977"/>
    </source>
</evidence>
<dbReference type="InterPro" id="IPR004843">
    <property type="entry name" value="Calcineurin-like_PHP"/>
</dbReference>
<dbReference type="SUPFAM" id="SSF56300">
    <property type="entry name" value="Metallo-dependent phosphatases"/>
    <property type="match status" value="1"/>
</dbReference>
<dbReference type="InterPro" id="IPR050884">
    <property type="entry name" value="CNP_phosphodiesterase-III"/>
</dbReference>
<dbReference type="PANTHER" id="PTHR42988">
    <property type="entry name" value="PHOSPHOHYDROLASE"/>
    <property type="match status" value="1"/>
</dbReference>
<dbReference type="RefSeq" id="WP_065995150.1">
    <property type="nucleotide sequence ID" value="NZ_CP029397.2"/>
</dbReference>
<dbReference type="PANTHER" id="PTHR42988:SF2">
    <property type="entry name" value="CYCLIC NUCLEOTIDE PHOSPHODIESTERASE CBUA0032-RELATED"/>
    <property type="match status" value="1"/>
</dbReference>
<dbReference type="GO" id="GO:0004115">
    <property type="term" value="F:3',5'-cyclic-AMP phosphodiesterase activity"/>
    <property type="evidence" value="ECO:0007669"/>
    <property type="project" value="UniProtKB-EC"/>
</dbReference>
<dbReference type="Gene3D" id="3.60.21.10">
    <property type="match status" value="1"/>
</dbReference>
<dbReference type="OrthoDB" id="9784378at2"/>
<sequence length="269" mass="30781">MSAHQVISNPHNPIIIQISDTHLMTDPNDSFIGINPEQNFHAVITQILQEHSHIDAILHTGDVAQQATVETYQRYQTYMQSLGIPFFQIPGNHDDLAVFPFLNSHPEPTVVDLGDWCLILLNSAVKHQVDGWIQSEQLVHLEKILNTIQDKFVILACHHHPFEMKSQWIDQHKLKNTEQLTLLLSQFTNIKAVLFGHVHQESKVLWENIAFLSVPATCAQFKPRSNEFALDDLAPGYRYLHLKSDGQIETTIYRLKDYNQSINSEISGY</sequence>
<accession>A0A2S2FA59</accession>
<dbReference type="AlphaFoldDB" id="A0A2S2FA59"/>
<dbReference type="Proteomes" id="UP000245977">
    <property type="component" value="Chromosome"/>
</dbReference>
<evidence type="ECO:0000256" key="4">
    <source>
        <dbReference type="ARBA" id="ARBA00025742"/>
    </source>
</evidence>
<keyword evidence="2 6" id="KW-0378">Hydrolase</keyword>
<evidence type="ECO:0000256" key="3">
    <source>
        <dbReference type="ARBA" id="ARBA00023004"/>
    </source>
</evidence>
<organism evidence="6 7">
    <name type="scientific">Acinetobacter defluvii</name>
    <dbReference type="NCBI Taxonomy" id="1871111"/>
    <lineage>
        <taxon>Bacteria</taxon>
        <taxon>Pseudomonadati</taxon>
        <taxon>Pseudomonadota</taxon>
        <taxon>Gammaproteobacteria</taxon>
        <taxon>Moraxellales</taxon>
        <taxon>Moraxellaceae</taxon>
        <taxon>Acinetobacter</taxon>
    </lineage>
</organism>
<dbReference type="GO" id="GO:0046872">
    <property type="term" value="F:metal ion binding"/>
    <property type="evidence" value="ECO:0007669"/>
    <property type="project" value="UniProtKB-KW"/>
</dbReference>
<evidence type="ECO:0000259" key="5">
    <source>
        <dbReference type="Pfam" id="PF00149"/>
    </source>
</evidence>
<keyword evidence="7" id="KW-1185">Reference proteome</keyword>